<dbReference type="PRINTS" id="PR00477">
    <property type="entry name" value="PHGLYCKINASE"/>
</dbReference>
<comment type="caution">
    <text evidence="11">The sequence shown here is derived from an EMBL/GenBank/DDBJ whole genome shotgun (WGS) entry which is preliminary data.</text>
</comment>
<keyword evidence="8 9" id="KW-0067">ATP-binding</keyword>
<keyword evidence="9" id="KW-0324">Glycolysis</keyword>
<evidence type="ECO:0000256" key="1">
    <source>
        <dbReference type="ARBA" id="ARBA00000642"/>
    </source>
</evidence>
<dbReference type="Pfam" id="PF00162">
    <property type="entry name" value="PGK"/>
    <property type="match status" value="1"/>
</dbReference>
<comment type="subcellular location">
    <subcellularLocation>
        <location evidence="9">Cytoplasm</location>
    </subcellularLocation>
</comment>
<keyword evidence="9" id="KW-0963">Cytoplasm</keyword>
<feature type="binding site" evidence="9">
    <location>
        <position position="152"/>
    </location>
    <ligand>
        <name>substrate</name>
    </ligand>
</feature>
<reference evidence="11 12" key="1">
    <citation type="submission" date="2020-09" db="EMBL/GenBank/DDBJ databases">
        <title>Draft Genome Sequence of Aminobacter carboxidus type strain DSM 1086, a soil Gram-negative carboxydobacterium.</title>
        <authorList>
            <person name="Turrini P."/>
            <person name="Tescari M."/>
            <person name="Artuso I."/>
            <person name="Lugli G.A."/>
            <person name="Frangipani E."/>
            <person name="Ventura M."/>
            <person name="Visca P."/>
        </authorList>
    </citation>
    <scope>NUCLEOTIDE SEQUENCE [LARGE SCALE GENOMIC DNA]</scope>
    <source>
        <strain evidence="11 12">DSM 1086</strain>
    </source>
</reference>
<dbReference type="HAMAP" id="MF_00145">
    <property type="entry name" value="Phosphoglyc_kinase"/>
    <property type="match status" value="1"/>
</dbReference>
<dbReference type="GO" id="GO:0016301">
    <property type="term" value="F:kinase activity"/>
    <property type="evidence" value="ECO:0007669"/>
    <property type="project" value="UniProtKB-KW"/>
</dbReference>
<evidence type="ECO:0000256" key="3">
    <source>
        <dbReference type="ARBA" id="ARBA00011245"/>
    </source>
</evidence>
<evidence type="ECO:0000256" key="5">
    <source>
        <dbReference type="ARBA" id="ARBA00022679"/>
    </source>
</evidence>
<keyword evidence="12" id="KW-1185">Reference proteome</keyword>
<evidence type="ECO:0000256" key="2">
    <source>
        <dbReference type="ARBA" id="ARBA00008982"/>
    </source>
</evidence>
<comment type="pathway">
    <text evidence="9">Carbohydrate degradation; glycolysis; pyruvate from D-glyceraldehyde 3-phosphate: step 2/5.</text>
</comment>
<dbReference type="InterPro" id="IPR015911">
    <property type="entry name" value="Phosphoglycerate_kinase_CS"/>
</dbReference>
<feature type="binding site" evidence="9">
    <location>
        <position position="37"/>
    </location>
    <ligand>
        <name>substrate</name>
    </ligand>
</feature>
<evidence type="ECO:0000256" key="7">
    <source>
        <dbReference type="ARBA" id="ARBA00022777"/>
    </source>
</evidence>
<comment type="subunit">
    <text evidence="3 9">Monomer.</text>
</comment>
<feature type="binding site" evidence="9">
    <location>
        <begin position="354"/>
        <end position="357"/>
    </location>
    <ligand>
        <name>ATP</name>
        <dbReference type="ChEBI" id="CHEBI:30616"/>
    </ligand>
</feature>
<evidence type="ECO:0000256" key="10">
    <source>
        <dbReference type="RuleBase" id="RU000532"/>
    </source>
</evidence>
<dbReference type="SUPFAM" id="SSF53748">
    <property type="entry name" value="Phosphoglycerate kinase"/>
    <property type="match status" value="1"/>
</dbReference>
<dbReference type="EMBL" id="JACZEP010000011">
    <property type="protein sequence ID" value="MBE1207541.1"/>
    <property type="molecule type" value="Genomic_DNA"/>
</dbReference>
<dbReference type="InterPro" id="IPR001576">
    <property type="entry name" value="Phosphoglycerate_kinase"/>
</dbReference>
<dbReference type="EC" id="2.7.2.3" evidence="4 9"/>
<comment type="catalytic activity">
    <reaction evidence="1 9 10">
        <text>(2R)-3-phosphoglycerate + ATP = (2R)-3-phospho-glyceroyl phosphate + ADP</text>
        <dbReference type="Rhea" id="RHEA:14801"/>
        <dbReference type="ChEBI" id="CHEBI:30616"/>
        <dbReference type="ChEBI" id="CHEBI:57604"/>
        <dbReference type="ChEBI" id="CHEBI:58272"/>
        <dbReference type="ChEBI" id="CHEBI:456216"/>
        <dbReference type="EC" id="2.7.2.3"/>
    </reaction>
</comment>
<dbReference type="InterPro" id="IPR015824">
    <property type="entry name" value="Phosphoglycerate_kinase_N"/>
</dbReference>
<dbReference type="RefSeq" id="WP_192568364.1">
    <property type="nucleotide sequence ID" value="NZ_JACZEP010000011.1"/>
</dbReference>
<accession>A0ABR9GV44</accession>
<keyword evidence="7 9" id="KW-0418">Kinase</keyword>
<proteinExistence type="inferred from homology"/>
<evidence type="ECO:0000313" key="12">
    <source>
        <dbReference type="Proteomes" id="UP000598227"/>
    </source>
</evidence>
<evidence type="ECO:0000256" key="4">
    <source>
        <dbReference type="ARBA" id="ARBA00013061"/>
    </source>
</evidence>
<dbReference type="Gene3D" id="3.40.50.1260">
    <property type="entry name" value="Phosphoglycerate kinase, N-terminal domain"/>
    <property type="match status" value="2"/>
</dbReference>
<sequence>MSALVDIGTADVAGHRVLIRADLNVPLRDGKVADTTRIDRFAPTVDALIDRGAKVVVMTHLGRPAGEPNPIYSTRPLVPALAAATGRKVAFVPDCVGTVAELASSHHEQDTIQLLENLRFHKGEEQNSRSFALRLSINGDIYVNDAFSCAHRAHASTHAIAQLMPAYAGPSLLAEVAALQAALESPTRPVAALVGGAKVSSKIAILDQLVTLMDHLIIGGGMANTFLAAQGLKVGRSLYEPDCVDIAKTIMAKAAASNCKILLPDDVVVATSLDSSAARAEVSVDAIPPDRMALDVGANTISRINDLLASCRTLLWNGPLGAFEVEPFAAGTFAVARRAAALTQAGTMVTIAGGGDTAAALSAAGVADRITYLSTAGGAFLEWLEGRSLPGIEVLRNRVPNPEIA</sequence>
<evidence type="ECO:0000256" key="9">
    <source>
        <dbReference type="HAMAP-Rule" id="MF_00145"/>
    </source>
</evidence>
<evidence type="ECO:0000256" key="6">
    <source>
        <dbReference type="ARBA" id="ARBA00022741"/>
    </source>
</evidence>
<gene>
    <name evidence="9" type="primary">pgk</name>
    <name evidence="11" type="ORF">IHE39_24940</name>
</gene>
<feature type="binding site" evidence="9">
    <location>
        <position position="119"/>
    </location>
    <ligand>
        <name>substrate</name>
    </ligand>
</feature>
<feature type="binding site" evidence="9">
    <location>
        <begin position="60"/>
        <end position="63"/>
    </location>
    <ligand>
        <name>substrate</name>
    </ligand>
</feature>
<organism evidence="11 12">
    <name type="scientific">Aminobacter carboxidus</name>
    <dbReference type="NCBI Taxonomy" id="376165"/>
    <lineage>
        <taxon>Bacteria</taxon>
        <taxon>Pseudomonadati</taxon>
        <taxon>Pseudomonadota</taxon>
        <taxon>Alphaproteobacteria</taxon>
        <taxon>Hyphomicrobiales</taxon>
        <taxon>Phyllobacteriaceae</taxon>
        <taxon>Aminobacter</taxon>
    </lineage>
</organism>
<feature type="binding site" evidence="9">
    <location>
        <begin position="22"/>
        <end position="24"/>
    </location>
    <ligand>
        <name>substrate</name>
    </ligand>
</feature>
<comment type="similarity">
    <text evidence="2 9 10">Belongs to the phosphoglycerate kinase family.</text>
</comment>
<comment type="caution">
    <text evidence="9">Lacks conserved residue(s) required for the propagation of feature annotation.</text>
</comment>
<keyword evidence="6 9" id="KW-0547">Nucleotide-binding</keyword>
<dbReference type="InterPro" id="IPR036043">
    <property type="entry name" value="Phosphoglycerate_kinase_sf"/>
</dbReference>
<feature type="binding site" evidence="9">
    <location>
        <position position="324"/>
    </location>
    <ligand>
        <name>ATP</name>
        <dbReference type="ChEBI" id="CHEBI:30616"/>
    </ligand>
</feature>
<feature type="binding site" evidence="9">
    <location>
        <position position="202"/>
    </location>
    <ligand>
        <name>ATP</name>
        <dbReference type="ChEBI" id="CHEBI:30616"/>
    </ligand>
</feature>
<protein>
    <recommendedName>
        <fullName evidence="4 9">Phosphoglycerate kinase</fullName>
        <ecNumber evidence="4 9">2.7.2.3</ecNumber>
    </recommendedName>
</protein>
<dbReference type="PANTHER" id="PTHR11406:SF23">
    <property type="entry name" value="PHOSPHOGLYCERATE KINASE 1, CHLOROPLASTIC-RELATED"/>
    <property type="match status" value="1"/>
</dbReference>
<dbReference type="PROSITE" id="PS00111">
    <property type="entry name" value="PGLYCERATE_KINASE"/>
    <property type="match status" value="1"/>
</dbReference>
<dbReference type="PANTHER" id="PTHR11406">
    <property type="entry name" value="PHOSPHOGLYCERATE KINASE"/>
    <property type="match status" value="1"/>
</dbReference>
<name>A0ABR9GV44_9HYPH</name>
<keyword evidence="5 9" id="KW-0808">Transferase</keyword>
<dbReference type="Proteomes" id="UP000598227">
    <property type="component" value="Unassembled WGS sequence"/>
</dbReference>
<evidence type="ECO:0000256" key="8">
    <source>
        <dbReference type="ARBA" id="ARBA00022840"/>
    </source>
</evidence>
<dbReference type="PIRSF" id="PIRSF000724">
    <property type="entry name" value="Pgk"/>
    <property type="match status" value="1"/>
</dbReference>
<evidence type="ECO:0000313" key="11">
    <source>
        <dbReference type="EMBL" id="MBE1207541.1"/>
    </source>
</evidence>